<accession>A0AAN7EK51</accession>
<feature type="region of interest" description="Disordered" evidence="7">
    <location>
        <begin position="1018"/>
        <end position="1038"/>
    </location>
</feature>
<dbReference type="Gene3D" id="3.80.10.10">
    <property type="entry name" value="Ribonuclease Inhibitor"/>
    <property type="match status" value="3"/>
</dbReference>
<dbReference type="SUPFAM" id="SSF52540">
    <property type="entry name" value="P-loop containing nucleoside triphosphate hydrolases"/>
    <property type="match status" value="1"/>
</dbReference>
<dbReference type="Pfam" id="PF23598">
    <property type="entry name" value="LRR_14"/>
    <property type="match status" value="1"/>
</dbReference>
<evidence type="ECO:0000256" key="4">
    <source>
        <dbReference type="ARBA" id="ARBA00022821"/>
    </source>
</evidence>
<evidence type="ECO:0000256" key="3">
    <source>
        <dbReference type="ARBA" id="ARBA00022737"/>
    </source>
</evidence>
<dbReference type="EMBL" id="JAXUIC010000009">
    <property type="protein sequence ID" value="KAK4573143.1"/>
    <property type="molecule type" value="Genomic_DNA"/>
</dbReference>
<evidence type="ECO:0000256" key="5">
    <source>
        <dbReference type="ARBA" id="ARBA00023027"/>
    </source>
</evidence>
<dbReference type="Pfam" id="PF20160">
    <property type="entry name" value="C-JID"/>
    <property type="match status" value="1"/>
</dbReference>
<feature type="domain" description="NB-ARC" evidence="8">
    <location>
        <begin position="55"/>
        <end position="210"/>
    </location>
</feature>
<evidence type="ECO:0000256" key="7">
    <source>
        <dbReference type="SAM" id="MobiDB-lite"/>
    </source>
</evidence>
<feature type="domain" description="C-JID" evidence="9">
    <location>
        <begin position="842"/>
        <end position="992"/>
    </location>
</feature>
<name>A0AAN7EK51_QUERU</name>
<dbReference type="SUPFAM" id="SSF52058">
    <property type="entry name" value="L domain-like"/>
    <property type="match status" value="2"/>
</dbReference>
<dbReference type="Pfam" id="PF07725">
    <property type="entry name" value="LRR_3"/>
    <property type="match status" value="1"/>
</dbReference>
<protein>
    <recommendedName>
        <fullName evidence="1">ADP-ribosyl cyclase/cyclic ADP-ribose hydrolase</fullName>
        <ecNumber evidence="1">3.2.2.6</ecNumber>
    </recommendedName>
</protein>
<keyword evidence="4" id="KW-0611">Plant defense</keyword>
<dbReference type="SMART" id="SM00369">
    <property type="entry name" value="LRR_TYP"/>
    <property type="match status" value="3"/>
</dbReference>
<evidence type="ECO:0000256" key="2">
    <source>
        <dbReference type="ARBA" id="ARBA00022614"/>
    </source>
</evidence>
<dbReference type="InterPro" id="IPR001611">
    <property type="entry name" value="Leu-rich_rpt"/>
</dbReference>
<dbReference type="InterPro" id="IPR058192">
    <property type="entry name" value="WHD_ROQ1-like"/>
</dbReference>
<dbReference type="Proteomes" id="UP001324115">
    <property type="component" value="Unassembled WGS sequence"/>
</dbReference>
<dbReference type="Pfam" id="PF13855">
    <property type="entry name" value="LRR_8"/>
    <property type="match status" value="1"/>
</dbReference>
<comment type="caution">
    <text evidence="12">The sequence shown here is derived from an EMBL/GenBank/DDBJ whole genome shotgun (WGS) entry which is preliminary data.</text>
</comment>
<dbReference type="Pfam" id="PF23282">
    <property type="entry name" value="WHD_ROQ1"/>
    <property type="match status" value="1"/>
</dbReference>
<dbReference type="InterPro" id="IPR011713">
    <property type="entry name" value="Leu-rich_rpt_3"/>
</dbReference>
<dbReference type="PANTHER" id="PTHR11017">
    <property type="entry name" value="LEUCINE-RICH REPEAT-CONTAINING PROTEIN"/>
    <property type="match status" value="1"/>
</dbReference>
<keyword evidence="13" id="KW-1185">Reference proteome</keyword>
<evidence type="ECO:0000259" key="9">
    <source>
        <dbReference type="Pfam" id="PF20160"/>
    </source>
</evidence>
<keyword evidence="2" id="KW-0433">Leucine-rich repeat</keyword>
<dbReference type="PANTHER" id="PTHR11017:SF559">
    <property type="entry name" value="DISEASE RESISTANCE PROTEIN CHL1"/>
    <property type="match status" value="1"/>
</dbReference>
<evidence type="ECO:0000259" key="8">
    <source>
        <dbReference type="Pfam" id="PF00931"/>
    </source>
</evidence>
<evidence type="ECO:0000313" key="12">
    <source>
        <dbReference type="EMBL" id="KAK4573142.1"/>
    </source>
</evidence>
<reference evidence="12 13" key="1">
    <citation type="journal article" date="2023" name="G3 (Bethesda)">
        <title>A haplotype-resolved chromosome-scale genome for Quercus rubra L. provides insights into the genetics of adaptive traits for red oak species.</title>
        <authorList>
            <person name="Kapoor B."/>
            <person name="Jenkins J."/>
            <person name="Schmutz J."/>
            <person name="Zhebentyayeva T."/>
            <person name="Kuelheim C."/>
            <person name="Coggeshall M."/>
            <person name="Heim C."/>
            <person name="Lasky J.R."/>
            <person name="Leites L."/>
            <person name="Islam-Faridi N."/>
            <person name="Romero-Severson J."/>
            <person name="DeLeo V.L."/>
            <person name="Lucas S.M."/>
            <person name="Lazic D."/>
            <person name="Gailing O."/>
            <person name="Carlson J."/>
            <person name="Staton M."/>
        </authorList>
    </citation>
    <scope>NUCLEOTIDE SEQUENCE [LARGE SCALE GENOMIC DNA]</scope>
    <source>
        <strain evidence="12">Pseudo-F2</strain>
    </source>
</reference>
<evidence type="ECO:0000313" key="13">
    <source>
        <dbReference type="Proteomes" id="UP001324115"/>
    </source>
</evidence>
<evidence type="ECO:0000259" key="11">
    <source>
        <dbReference type="Pfam" id="PF23598"/>
    </source>
</evidence>
<dbReference type="InterPro" id="IPR003591">
    <property type="entry name" value="Leu-rich_rpt_typical-subtyp"/>
</dbReference>
<dbReference type="Gene3D" id="3.40.50.300">
    <property type="entry name" value="P-loop containing nucleotide triphosphate hydrolases"/>
    <property type="match status" value="1"/>
</dbReference>
<keyword evidence="3" id="KW-0677">Repeat</keyword>
<dbReference type="EC" id="3.2.2.6" evidence="1"/>
<sequence length="1085" mass="122988">MTSTILRPESIVIEEIIKRIFSELNCKFSSVYEDLVGMDSCVEEMLDSYVSEGLDDIRFVGICGMGGIGKTTLAQEIYKRISHNYEATSFIVNIREETKTRGLVSLQKQLLSKILMESEINVWNIPEGINHLRNTLTNKKVFIVLDDVDEDEQLGALAGKHDWFGPGSRIIVTSRDSHLLKRCGVNDIYSAKGLSNDDALQLFSWRAFKKPYPKENYVNFSMGFVNYAQGLPLTLKVLGSLLFAKGTEEWKSALNKLKEEPNKKILDILQISFDGLTDMQKELFLDIACFLKGENKDCIGDNQDYNIGVLMEKYLITISDHGTLWMHDMLQEMGHEIIRRESPKEPSGRSRLWSYKDALHVLKNNTGTEVVESMMLIASIQKVENLSAEAFSNMKKLRLLKIHNMLHSKDLFRGNVQLSQGLSYLSNELRFLEWRGYHLKFLPKNFQPNKLVKLIMCYSGIRQLWKGIMTLDELKLIDLSYSQDLIETPNFSRAPNLKKLILHGCTRLSKIHASLGSLKQLIQLDLNGCKSLKSLPNKINLEALEIFDLGGCSRLKKFPEIVGNMLHLSKLYLNKTPIKNLPFAVEHVTGLIKLDLTDCKNLSSFPNAYCSLMSLKILTLSGCSKIDELPENLGNLEGLEMLNVSRTAIKALPTSIYLLKNLEELTFDGCEGLSSKSLNKLISFRQRSLYPIGMLVHSLSSLHSLTYLNLRFCNLQSIPDEIGYLSSLLQLNLEGNNFICLPESLIQLSNLRFLGLNFCTSLRSLPKLPLNIEGIVAICCTSLEKISIRPEDKFVPMLDLSNCVKLIENQDYSDLLSGMLRRYILDYQRHDKREEVYGLVIPRSKIPKWLSHKNVGTSVNLQVPSSDLLHNKLMGVVGCFVFVFRQHHPFNPLHIFNRSNRYRHEILCSVHANEYEIGCKGFPVSEELGKIESCQLALFFAPSTYFEHDWKEELNEFDANGITQIEVKFETIGLGLEVTKCGASLVFEQDIEDFKQTEAWPSSCSITPYEDDLDTKIKKSHDEAGPSGEATSSNDIDAPHPKWIQLPNLIQSLVPFLGNWLGNLCTPGQGNPDSVEEEEVEEEFQ</sequence>
<proteinExistence type="predicted"/>
<dbReference type="InterPro" id="IPR055414">
    <property type="entry name" value="LRR_R13L4/SHOC2-like"/>
</dbReference>
<dbReference type="PRINTS" id="PR00364">
    <property type="entry name" value="DISEASERSIST"/>
</dbReference>
<dbReference type="InterPro" id="IPR027417">
    <property type="entry name" value="P-loop_NTPase"/>
</dbReference>
<organism evidence="12 13">
    <name type="scientific">Quercus rubra</name>
    <name type="common">Northern red oak</name>
    <name type="synonym">Quercus borealis</name>
    <dbReference type="NCBI Taxonomy" id="3512"/>
    <lineage>
        <taxon>Eukaryota</taxon>
        <taxon>Viridiplantae</taxon>
        <taxon>Streptophyta</taxon>
        <taxon>Embryophyta</taxon>
        <taxon>Tracheophyta</taxon>
        <taxon>Spermatophyta</taxon>
        <taxon>Magnoliopsida</taxon>
        <taxon>eudicotyledons</taxon>
        <taxon>Gunneridae</taxon>
        <taxon>Pentapetalae</taxon>
        <taxon>rosids</taxon>
        <taxon>fabids</taxon>
        <taxon>Fagales</taxon>
        <taxon>Fagaceae</taxon>
        <taxon>Quercus</taxon>
    </lineage>
</organism>
<dbReference type="AlphaFoldDB" id="A0AAN7EK51"/>
<dbReference type="InterPro" id="IPR042197">
    <property type="entry name" value="Apaf_helical"/>
</dbReference>
<evidence type="ECO:0000256" key="6">
    <source>
        <dbReference type="ARBA" id="ARBA00047304"/>
    </source>
</evidence>
<dbReference type="Gene3D" id="1.10.8.430">
    <property type="entry name" value="Helical domain of apoptotic protease-activating factors"/>
    <property type="match status" value="1"/>
</dbReference>
<keyword evidence="5" id="KW-0520">NAD</keyword>
<feature type="domain" description="Disease resistance R13L4/SHOC-2-like LRR" evidence="11">
    <location>
        <begin position="594"/>
        <end position="687"/>
    </location>
</feature>
<dbReference type="GO" id="GO:0043531">
    <property type="term" value="F:ADP binding"/>
    <property type="evidence" value="ECO:0007669"/>
    <property type="project" value="InterPro"/>
</dbReference>
<dbReference type="GO" id="GO:0006952">
    <property type="term" value="P:defense response"/>
    <property type="evidence" value="ECO:0007669"/>
    <property type="project" value="UniProtKB-KW"/>
</dbReference>
<dbReference type="InterPro" id="IPR002182">
    <property type="entry name" value="NB-ARC"/>
</dbReference>
<dbReference type="InterPro" id="IPR044974">
    <property type="entry name" value="Disease_R_plants"/>
</dbReference>
<dbReference type="Pfam" id="PF00931">
    <property type="entry name" value="NB-ARC"/>
    <property type="match status" value="1"/>
</dbReference>
<feature type="domain" description="Disease resistance protein Roq1-like winged-helix" evidence="10">
    <location>
        <begin position="280"/>
        <end position="342"/>
    </location>
</feature>
<dbReference type="InterPro" id="IPR045344">
    <property type="entry name" value="C-JID"/>
</dbReference>
<comment type="catalytic activity">
    <reaction evidence="6">
        <text>NAD(+) + H2O = ADP-D-ribose + nicotinamide + H(+)</text>
        <dbReference type="Rhea" id="RHEA:16301"/>
        <dbReference type="ChEBI" id="CHEBI:15377"/>
        <dbReference type="ChEBI" id="CHEBI:15378"/>
        <dbReference type="ChEBI" id="CHEBI:17154"/>
        <dbReference type="ChEBI" id="CHEBI:57540"/>
        <dbReference type="ChEBI" id="CHEBI:57967"/>
        <dbReference type="EC" id="3.2.2.6"/>
    </reaction>
    <physiologicalReaction direction="left-to-right" evidence="6">
        <dbReference type="Rhea" id="RHEA:16302"/>
    </physiologicalReaction>
</comment>
<gene>
    <name evidence="12" type="ORF">RGQ29_031205</name>
</gene>
<dbReference type="EMBL" id="JAXUIC010000009">
    <property type="protein sequence ID" value="KAK4573141.1"/>
    <property type="molecule type" value="Genomic_DNA"/>
</dbReference>
<dbReference type="GO" id="GO:0051707">
    <property type="term" value="P:response to other organism"/>
    <property type="evidence" value="ECO:0007669"/>
    <property type="project" value="UniProtKB-ARBA"/>
</dbReference>
<dbReference type="GO" id="GO:0061809">
    <property type="term" value="F:NAD+ nucleosidase activity, cyclic ADP-ribose generating"/>
    <property type="evidence" value="ECO:0007669"/>
    <property type="project" value="UniProtKB-EC"/>
</dbReference>
<evidence type="ECO:0000256" key="1">
    <source>
        <dbReference type="ARBA" id="ARBA00011982"/>
    </source>
</evidence>
<dbReference type="EMBL" id="JAXUIC010000009">
    <property type="protein sequence ID" value="KAK4573142.1"/>
    <property type="molecule type" value="Genomic_DNA"/>
</dbReference>
<evidence type="ECO:0000259" key="10">
    <source>
        <dbReference type="Pfam" id="PF23282"/>
    </source>
</evidence>
<dbReference type="InterPro" id="IPR032675">
    <property type="entry name" value="LRR_dom_sf"/>
</dbReference>